<comment type="caution">
    <text evidence="9">The sequence shown here is derived from an EMBL/GenBank/DDBJ whole genome shotgun (WGS) entry which is preliminary data.</text>
</comment>
<evidence type="ECO:0000256" key="7">
    <source>
        <dbReference type="HAMAP-Rule" id="MF_01628"/>
    </source>
</evidence>
<dbReference type="GO" id="GO:0005829">
    <property type="term" value="C:cytosol"/>
    <property type="evidence" value="ECO:0007669"/>
    <property type="project" value="TreeGrafter"/>
</dbReference>
<name>A0A2N7X4W5_9BURK</name>
<dbReference type="GO" id="GO:0006206">
    <property type="term" value="P:pyrimidine nucleobase metabolic process"/>
    <property type="evidence" value="ECO:0007669"/>
    <property type="project" value="InterPro"/>
</dbReference>
<dbReference type="FunFam" id="3.40.1030.10:FF:000001">
    <property type="entry name" value="Thymidine phosphorylase"/>
    <property type="match status" value="1"/>
</dbReference>
<protein>
    <recommendedName>
        <fullName evidence="3 7">Thymidine phosphorylase</fullName>
        <ecNumber evidence="3 7">2.4.2.4</ecNumber>
    </recommendedName>
    <alternativeName>
        <fullName evidence="7">TdRPase</fullName>
    </alternativeName>
</protein>
<evidence type="ECO:0000256" key="5">
    <source>
        <dbReference type="ARBA" id="ARBA00022679"/>
    </source>
</evidence>
<dbReference type="SUPFAM" id="SSF54680">
    <property type="entry name" value="Pyrimidine nucleoside phosphorylase C-terminal domain"/>
    <property type="match status" value="1"/>
</dbReference>
<accession>A0A2N7X4W5</accession>
<evidence type="ECO:0000313" key="10">
    <source>
        <dbReference type="Proteomes" id="UP000235777"/>
    </source>
</evidence>
<dbReference type="GO" id="GO:0009032">
    <property type="term" value="F:thymidine phosphorylase activity"/>
    <property type="evidence" value="ECO:0007669"/>
    <property type="project" value="UniProtKB-UniRule"/>
</dbReference>
<dbReference type="RefSeq" id="WP_102607041.1">
    <property type="nucleotide sequence ID" value="NZ_PNYC01000006.1"/>
</dbReference>
<feature type="domain" description="Pyrimidine nucleoside phosphorylase C-terminal" evidence="8">
    <location>
        <begin position="350"/>
        <end position="424"/>
    </location>
</feature>
<dbReference type="AlphaFoldDB" id="A0A2N7X4W5"/>
<dbReference type="UniPathway" id="UPA00578">
    <property type="reaction ID" value="UER00638"/>
</dbReference>
<dbReference type="PIRSF" id="PIRSF000478">
    <property type="entry name" value="TP_PyNP"/>
    <property type="match status" value="1"/>
</dbReference>
<dbReference type="GO" id="GO:0004645">
    <property type="term" value="F:1,4-alpha-oligoglucan phosphorylase activity"/>
    <property type="evidence" value="ECO:0007669"/>
    <property type="project" value="InterPro"/>
</dbReference>
<dbReference type="SUPFAM" id="SSF47648">
    <property type="entry name" value="Nucleoside phosphorylase/phosphoribosyltransferase N-terminal domain"/>
    <property type="match status" value="1"/>
</dbReference>
<keyword evidence="5 7" id="KW-0808">Transferase</keyword>
<dbReference type="NCBIfam" id="TIGR02644">
    <property type="entry name" value="Y_phosphoryl"/>
    <property type="match status" value="1"/>
</dbReference>
<comment type="pathway">
    <text evidence="7">Pyrimidine metabolism; dTMP biosynthesis via salvage pathway; dTMP from thymine: step 1/2.</text>
</comment>
<dbReference type="NCBIfam" id="NF004490">
    <property type="entry name" value="PRK05820.1"/>
    <property type="match status" value="1"/>
</dbReference>
<dbReference type="InterPro" id="IPR036566">
    <property type="entry name" value="PYNP-like_C_sf"/>
</dbReference>
<dbReference type="SMART" id="SM00941">
    <property type="entry name" value="PYNP_C"/>
    <property type="match status" value="1"/>
</dbReference>
<evidence type="ECO:0000313" key="9">
    <source>
        <dbReference type="EMBL" id="PMS36806.1"/>
    </source>
</evidence>
<dbReference type="Pfam" id="PF02885">
    <property type="entry name" value="Glycos_trans_3N"/>
    <property type="match status" value="1"/>
</dbReference>
<organism evidence="9 10">
    <name type="scientific">Trinickia symbiotica</name>
    <dbReference type="NCBI Taxonomy" id="863227"/>
    <lineage>
        <taxon>Bacteria</taxon>
        <taxon>Pseudomonadati</taxon>
        <taxon>Pseudomonadota</taxon>
        <taxon>Betaproteobacteria</taxon>
        <taxon>Burkholderiales</taxon>
        <taxon>Burkholderiaceae</taxon>
        <taxon>Trinickia</taxon>
    </lineage>
</organism>
<dbReference type="Proteomes" id="UP000235777">
    <property type="component" value="Unassembled WGS sequence"/>
</dbReference>
<keyword evidence="4 7" id="KW-0328">Glycosyltransferase</keyword>
<proteinExistence type="inferred from homology"/>
<evidence type="ECO:0000256" key="4">
    <source>
        <dbReference type="ARBA" id="ARBA00022676"/>
    </source>
</evidence>
<dbReference type="GO" id="GO:0046104">
    <property type="term" value="P:thymidine metabolic process"/>
    <property type="evidence" value="ECO:0007669"/>
    <property type="project" value="UniProtKB-UniRule"/>
</dbReference>
<sequence>MFLAQEFIRKKRDGLTVSPEDVTAFIQGITDGSISEGQIAAFAMTVFFNELNVNERVALTLAQRDSGTVLDWSSFDLNGPIVDKHSTGGVGDVVSLMLGPMVAACGGYVPMISGRGLGHTGGTLDKLQSIPGYNITPDTQTFQRIVREIGVAIIGQTLQLAPADQRIYSVRDVTATVESISLITASILSKKLSAGLTGLVMDVKVGSGAVMPTFEKSVELAASIVDVGNGAGMKTTAVLSDMNQPLAPVAGNATEVRCAIDYLTGKTRPKRLHDVTMTLASQMLQVSGLAPDEPAASAMLNRALDSGAAAERFEKMVNALGGPTDFINAVDRHLPDAPVKVPVPAPRTGWVQRVDCRAVGMAVVALGGGRMRAEDVIDPTVGVSGVAELGQMVEAGYPLGYVHARDEAAAARAVADLQRAYTLGDEREQEPPTIHRVMCQ</sequence>
<comment type="catalytic activity">
    <reaction evidence="6 7">
        <text>thymidine + phosphate = 2-deoxy-alpha-D-ribose 1-phosphate + thymine</text>
        <dbReference type="Rhea" id="RHEA:16037"/>
        <dbReference type="ChEBI" id="CHEBI:17748"/>
        <dbReference type="ChEBI" id="CHEBI:17821"/>
        <dbReference type="ChEBI" id="CHEBI:43474"/>
        <dbReference type="ChEBI" id="CHEBI:57259"/>
        <dbReference type="EC" id="2.4.2.4"/>
    </reaction>
</comment>
<dbReference type="InterPro" id="IPR013465">
    <property type="entry name" value="Thymidine_Pase"/>
</dbReference>
<comment type="subunit">
    <text evidence="2 7">Homodimer.</text>
</comment>
<dbReference type="Gene3D" id="1.20.970.10">
    <property type="entry name" value="Transferase, Pyrimidine Nucleoside Phosphorylase, Chain C"/>
    <property type="match status" value="1"/>
</dbReference>
<dbReference type="InterPro" id="IPR036320">
    <property type="entry name" value="Glycosyl_Trfase_fam3_N_dom_sf"/>
</dbReference>
<dbReference type="HAMAP" id="MF_01628">
    <property type="entry name" value="Thymid_phosp"/>
    <property type="match status" value="1"/>
</dbReference>
<dbReference type="InterPro" id="IPR035902">
    <property type="entry name" value="Nuc_phospho_transferase"/>
</dbReference>
<dbReference type="Pfam" id="PF00591">
    <property type="entry name" value="Glycos_transf_3"/>
    <property type="match status" value="1"/>
</dbReference>
<dbReference type="EMBL" id="PNYC01000006">
    <property type="protein sequence ID" value="PMS36806.1"/>
    <property type="molecule type" value="Genomic_DNA"/>
</dbReference>
<evidence type="ECO:0000256" key="1">
    <source>
        <dbReference type="ARBA" id="ARBA00006915"/>
    </source>
</evidence>
<dbReference type="PANTHER" id="PTHR10515">
    <property type="entry name" value="THYMIDINE PHOSPHORYLASE"/>
    <property type="match status" value="1"/>
</dbReference>
<dbReference type="PANTHER" id="PTHR10515:SF0">
    <property type="entry name" value="THYMIDINE PHOSPHORYLASE"/>
    <property type="match status" value="1"/>
</dbReference>
<dbReference type="InterPro" id="IPR000053">
    <property type="entry name" value="Thymidine/pyrmidine_PPase"/>
</dbReference>
<evidence type="ECO:0000259" key="8">
    <source>
        <dbReference type="SMART" id="SM00941"/>
    </source>
</evidence>
<dbReference type="EC" id="2.4.2.4" evidence="3 7"/>
<dbReference type="InterPro" id="IPR018090">
    <property type="entry name" value="Pyrmidine_PPas_bac/euk"/>
</dbReference>
<comment type="similarity">
    <text evidence="1 7">Belongs to the thymidine/pyrimidine-nucleoside phosphorylase family.</text>
</comment>
<dbReference type="Gene3D" id="3.90.1170.30">
    <property type="entry name" value="Pyrimidine nucleoside phosphorylase-like, C-terminal domain"/>
    <property type="match status" value="1"/>
</dbReference>
<evidence type="ECO:0000256" key="6">
    <source>
        <dbReference type="ARBA" id="ARBA00048550"/>
    </source>
</evidence>
<dbReference type="Gene3D" id="3.40.1030.10">
    <property type="entry name" value="Nucleoside phosphorylase/phosphoribosyltransferase catalytic domain"/>
    <property type="match status" value="1"/>
</dbReference>
<dbReference type="InterPro" id="IPR013102">
    <property type="entry name" value="PYNP_C"/>
</dbReference>
<dbReference type="SUPFAM" id="SSF52418">
    <property type="entry name" value="Nucleoside phosphorylase/phosphoribosyltransferase catalytic domain"/>
    <property type="match status" value="1"/>
</dbReference>
<dbReference type="InterPro" id="IPR017459">
    <property type="entry name" value="Glycosyl_Trfase_fam3_N_dom"/>
</dbReference>
<dbReference type="InterPro" id="IPR000312">
    <property type="entry name" value="Glycosyl_Trfase_fam3"/>
</dbReference>
<evidence type="ECO:0000256" key="3">
    <source>
        <dbReference type="ARBA" id="ARBA00011892"/>
    </source>
</evidence>
<gene>
    <name evidence="7 9" type="primary">deoA</name>
    <name evidence="9" type="ORF">C0Z20_12025</name>
</gene>
<comment type="function">
    <text evidence="7">The enzymes which catalyze the reversible phosphorolysis of pyrimidine nucleosides are involved in the degradation of these compounds and in their utilization as carbon and energy sources, or in the rescue of pyrimidine bases for nucleotide synthesis.</text>
</comment>
<dbReference type="NCBIfam" id="TIGR02643">
    <property type="entry name" value="T_phosphoryl"/>
    <property type="match status" value="1"/>
</dbReference>
<reference evidence="9 10" key="1">
    <citation type="submission" date="2018-01" db="EMBL/GenBank/DDBJ databases">
        <title>Whole genome analyses suggest that Burkholderia sensu lato contains two further novel genera in the rhizoxinica-symbiotica group Mycetohabitans gen. nov., and Trinickia gen. nov.: implications for the evolution of diazotrophy and nodulation in the Burkholderiaceae.</title>
        <authorList>
            <person name="Estrada-de los Santos P."/>
            <person name="Palmer M."/>
            <person name="Chavez-Ramirez B."/>
            <person name="Beukes C."/>
            <person name="Steenkamp E.T."/>
            <person name="Hirsch A.M."/>
            <person name="Manyaka P."/>
            <person name="Maluk M."/>
            <person name="Lafos M."/>
            <person name="Crook M."/>
            <person name="Gross E."/>
            <person name="Simon M.F."/>
            <person name="Bueno dos Reis Junior F."/>
            <person name="Poole P.S."/>
            <person name="Venter S.N."/>
            <person name="James E.K."/>
        </authorList>
    </citation>
    <scope>NUCLEOTIDE SEQUENCE [LARGE SCALE GENOMIC DNA]</scope>
    <source>
        <strain evidence="9 10">JPY 581</strain>
    </source>
</reference>
<evidence type="ECO:0000256" key="2">
    <source>
        <dbReference type="ARBA" id="ARBA00011738"/>
    </source>
</evidence>
<keyword evidence="10" id="KW-1185">Reference proteome</keyword>
<dbReference type="Pfam" id="PF07831">
    <property type="entry name" value="PYNP_C"/>
    <property type="match status" value="1"/>
</dbReference>